<comment type="similarity">
    <text evidence="1 7">Belongs to the ATP-dependent AMP-binding enzyme family.</text>
</comment>
<dbReference type="Proteomes" id="UP000078561">
    <property type="component" value="Unassembled WGS sequence"/>
</dbReference>
<dbReference type="AlphaFoldDB" id="A0A168NRE5"/>
<dbReference type="EMBL" id="LT553500">
    <property type="protein sequence ID" value="SAM01048.1"/>
    <property type="molecule type" value="Genomic_DNA"/>
</dbReference>
<dbReference type="EC" id="6.2.1.3" evidence="6 7"/>
<organism evidence="9">
    <name type="scientific">Absidia glauca</name>
    <name type="common">Pin mould</name>
    <dbReference type="NCBI Taxonomy" id="4829"/>
    <lineage>
        <taxon>Eukaryota</taxon>
        <taxon>Fungi</taxon>
        <taxon>Fungi incertae sedis</taxon>
        <taxon>Mucoromycota</taxon>
        <taxon>Mucoromycotina</taxon>
        <taxon>Mucoromycetes</taxon>
        <taxon>Mucorales</taxon>
        <taxon>Cunninghamellaceae</taxon>
        <taxon>Absidia</taxon>
    </lineage>
</organism>
<evidence type="ECO:0000259" key="8">
    <source>
        <dbReference type="Pfam" id="PF00501"/>
    </source>
</evidence>
<dbReference type="GO" id="GO:0005783">
    <property type="term" value="C:endoplasmic reticulum"/>
    <property type="evidence" value="ECO:0007669"/>
    <property type="project" value="TreeGrafter"/>
</dbReference>
<dbReference type="SUPFAM" id="SSF56801">
    <property type="entry name" value="Acetyl-CoA synthetase-like"/>
    <property type="match status" value="1"/>
</dbReference>
<protein>
    <recommendedName>
        <fullName evidence="6 7">Long-chain-fatty-acid--CoA ligase</fullName>
        <ecNumber evidence="6 7">6.2.1.3</ecNumber>
    </recommendedName>
</protein>
<dbReference type="PANTHER" id="PTHR43272:SF33">
    <property type="entry name" value="AMP-BINDING DOMAIN-CONTAINING PROTEIN-RELATED"/>
    <property type="match status" value="1"/>
</dbReference>
<dbReference type="PROSITE" id="PS00455">
    <property type="entry name" value="AMP_BINDING"/>
    <property type="match status" value="1"/>
</dbReference>
<dbReference type="Pfam" id="PF00501">
    <property type="entry name" value="AMP-binding"/>
    <property type="match status" value="1"/>
</dbReference>
<sequence length="683" mass="75389">MVNKINLEKQTYEVPNSRKPGQTGIYRNGQRPELLETFSPKVKTVYDIFTHGYHTSKDRPCLGRRSVNAAGQFGPYVWETYREVNQHILNFGSGLMNLINHTLNDPRTRGIPIGMWAVNRPEWFITDMACASQSLFTVALYDTLGPDAVEYVVNHSELEIVVCSGDHIADLLKIREKLPKLRAIISLDSFDDGAKVTPGSVSKGAIIKAWAEEKNVLLTDMATLELNGKKNRRSINLPQPDDLACLMYTSGTTGNPKGAMLTHRNFVSAVAGSYYNLDGNVNDVSISFLPLAHIFGKVTDTLAIAYGSRIGYFAGDMNTLVEDIQELKPTFMAAVPRLLNRVYAKIAASTINAPGLVGSLARRGVAAKLENLANQKGFTHPVWDRLLFNKVKQALGGNMRVMVTGSAPIGKDIMQFLRIALCCDIREGYGATETTAATACHYEGEYQAGHLGAPFPSNEVMLVDVPEMNYLSTDPQPRGEICVRGPNVFKGYFKEEEKTREAIDEEGWFHTGDIGVINERGCLVIIDRKKNIFKLAQGEYIAPEKIENVYAKDSLVAQVFVHGDSLQSSLVAIVVPDPETLPAFVAAKSPKLAKSKLSYEELCKSPEVAQLVLAQLTSVGKKAGLHGFELAKAIYLSSEQFTMDNDLLTPTFKVKRPQAKKFFEVQIDALYEAINNQPEKAKL</sequence>
<comment type="catalytic activity">
    <reaction evidence="7">
        <text>a long-chain fatty acid + ATP + CoA = a long-chain fatty acyl-CoA + AMP + diphosphate</text>
        <dbReference type="Rhea" id="RHEA:15421"/>
        <dbReference type="ChEBI" id="CHEBI:30616"/>
        <dbReference type="ChEBI" id="CHEBI:33019"/>
        <dbReference type="ChEBI" id="CHEBI:57287"/>
        <dbReference type="ChEBI" id="CHEBI:57560"/>
        <dbReference type="ChEBI" id="CHEBI:83139"/>
        <dbReference type="ChEBI" id="CHEBI:456215"/>
        <dbReference type="EC" id="6.2.1.3"/>
    </reaction>
</comment>
<evidence type="ECO:0000256" key="1">
    <source>
        <dbReference type="ARBA" id="ARBA00006432"/>
    </source>
</evidence>
<dbReference type="InParanoid" id="A0A168NRE5"/>
<evidence type="ECO:0000256" key="5">
    <source>
        <dbReference type="ARBA" id="ARBA00022840"/>
    </source>
</evidence>
<dbReference type="InterPro" id="IPR042099">
    <property type="entry name" value="ANL_N_sf"/>
</dbReference>
<name>A0A168NRE5_ABSGL</name>
<dbReference type="InterPro" id="IPR045311">
    <property type="entry name" value="LC-FACS_euk"/>
</dbReference>
<accession>A0A168NRE5</accession>
<keyword evidence="4 7" id="KW-0276">Fatty acid metabolism</keyword>
<dbReference type="CDD" id="cd05927">
    <property type="entry name" value="LC-FACS_euk"/>
    <property type="match status" value="1"/>
</dbReference>
<keyword evidence="3 7" id="KW-0547">Nucleotide-binding</keyword>
<dbReference type="PANTHER" id="PTHR43272">
    <property type="entry name" value="LONG-CHAIN-FATTY-ACID--COA LIGASE"/>
    <property type="match status" value="1"/>
</dbReference>
<evidence type="ECO:0000313" key="9">
    <source>
        <dbReference type="EMBL" id="SAM01048.1"/>
    </source>
</evidence>
<keyword evidence="7" id="KW-0443">Lipid metabolism</keyword>
<evidence type="ECO:0000256" key="6">
    <source>
        <dbReference type="ARBA" id="ARBA00026121"/>
    </source>
</evidence>
<dbReference type="InterPro" id="IPR020845">
    <property type="entry name" value="AMP-binding_CS"/>
</dbReference>
<feature type="domain" description="AMP-dependent synthetase/ligase" evidence="8">
    <location>
        <begin position="69"/>
        <end position="493"/>
    </location>
</feature>
<evidence type="ECO:0000313" key="10">
    <source>
        <dbReference type="Proteomes" id="UP000078561"/>
    </source>
</evidence>
<proteinExistence type="inferred from homology"/>
<dbReference type="GO" id="GO:0016020">
    <property type="term" value="C:membrane"/>
    <property type="evidence" value="ECO:0007669"/>
    <property type="project" value="TreeGrafter"/>
</dbReference>
<evidence type="ECO:0000256" key="3">
    <source>
        <dbReference type="ARBA" id="ARBA00022741"/>
    </source>
</evidence>
<keyword evidence="2 7" id="KW-0436">Ligase</keyword>
<dbReference type="OMA" id="EWIVRDS"/>
<keyword evidence="5 7" id="KW-0067">ATP-binding</keyword>
<evidence type="ECO:0000256" key="7">
    <source>
        <dbReference type="RuleBase" id="RU369030"/>
    </source>
</evidence>
<dbReference type="OrthoDB" id="1700726at2759"/>
<dbReference type="Gene3D" id="3.40.50.12780">
    <property type="entry name" value="N-terminal domain of ligase-like"/>
    <property type="match status" value="1"/>
</dbReference>
<dbReference type="GO" id="GO:0004467">
    <property type="term" value="F:long-chain fatty acid-CoA ligase activity"/>
    <property type="evidence" value="ECO:0007669"/>
    <property type="project" value="UniProtKB-EC"/>
</dbReference>
<gene>
    <name evidence="9" type="primary">ABSGL_06784.1 scaffold 8673</name>
</gene>
<comment type="function">
    <text evidence="7">Catalyzes the conversion of long-chain fatty acids to their active form acyl-CoAs for both synthesis of cellular lipids, and degradation via beta-oxidation.</text>
</comment>
<keyword evidence="10" id="KW-1185">Reference proteome</keyword>
<dbReference type="STRING" id="4829.A0A168NRE5"/>
<dbReference type="InterPro" id="IPR000873">
    <property type="entry name" value="AMP-dep_synth/lig_dom"/>
</dbReference>
<evidence type="ECO:0000256" key="4">
    <source>
        <dbReference type="ARBA" id="ARBA00022832"/>
    </source>
</evidence>
<reference evidence="9" key="1">
    <citation type="submission" date="2016-04" db="EMBL/GenBank/DDBJ databases">
        <authorList>
            <person name="Evans L.H."/>
            <person name="Alamgir A."/>
            <person name="Owens N."/>
            <person name="Weber N.D."/>
            <person name="Virtaneva K."/>
            <person name="Barbian K."/>
            <person name="Babar A."/>
            <person name="Rosenke K."/>
        </authorList>
    </citation>
    <scope>NUCLEOTIDE SEQUENCE [LARGE SCALE GENOMIC DNA]</scope>
    <source>
        <strain evidence="9">CBS 101.48</strain>
    </source>
</reference>
<evidence type="ECO:0000256" key="2">
    <source>
        <dbReference type="ARBA" id="ARBA00022598"/>
    </source>
</evidence>
<dbReference type="GO" id="GO:0005524">
    <property type="term" value="F:ATP binding"/>
    <property type="evidence" value="ECO:0007669"/>
    <property type="project" value="UniProtKB-KW"/>
</dbReference>